<organism evidence="1 2">
    <name type="scientific">Alkalicoccobacillus plakortidis</name>
    <dbReference type="NCBI Taxonomy" id="444060"/>
    <lineage>
        <taxon>Bacteria</taxon>
        <taxon>Bacillati</taxon>
        <taxon>Bacillota</taxon>
        <taxon>Bacilli</taxon>
        <taxon>Bacillales</taxon>
        <taxon>Bacillaceae</taxon>
        <taxon>Alkalicoccobacillus</taxon>
    </lineage>
</organism>
<evidence type="ECO:0000313" key="1">
    <source>
        <dbReference type="EMBL" id="KQL56986.1"/>
    </source>
</evidence>
<reference evidence="1 2" key="1">
    <citation type="submission" date="2015-09" db="EMBL/GenBank/DDBJ databases">
        <title>Genome sequencing project for genomic taxonomy and phylogenomics of Bacillus-like bacteria.</title>
        <authorList>
            <person name="Liu B."/>
            <person name="Wang J."/>
            <person name="Zhu Y."/>
            <person name="Liu G."/>
            <person name="Chen Q."/>
            <person name="Chen Z."/>
            <person name="Lan J."/>
            <person name="Che J."/>
            <person name="Ge C."/>
            <person name="Shi H."/>
            <person name="Pan Z."/>
            <person name="Liu X."/>
        </authorList>
    </citation>
    <scope>NUCLEOTIDE SEQUENCE [LARGE SCALE GENOMIC DNA]</scope>
    <source>
        <strain evidence="1 2">DSM 19153</strain>
    </source>
</reference>
<dbReference type="AlphaFoldDB" id="A0A9D5DTT2"/>
<evidence type="ECO:0000313" key="2">
    <source>
        <dbReference type="Proteomes" id="UP000051061"/>
    </source>
</evidence>
<dbReference type="Proteomes" id="UP000051061">
    <property type="component" value="Unassembled WGS sequence"/>
</dbReference>
<name>A0A9D5DTT2_9BACI</name>
<protein>
    <submittedName>
        <fullName evidence="1">Uncharacterized protein</fullName>
    </submittedName>
</protein>
<comment type="caution">
    <text evidence="1">The sequence shown here is derived from an EMBL/GenBank/DDBJ whole genome shotgun (WGS) entry which is preliminary data.</text>
</comment>
<sequence length="97" mass="11073">MKRYRWTLGVFASIFIILLGFVIPINHGASSDERVVVDYTLNLYSTPDCFDTAGFTNNIDEATYGDVEDHVRFLPESNCTALELKTTKGPLWYAWFL</sequence>
<dbReference type="EMBL" id="LJJD01000022">
    <property type="protein sequence ID" value="KQL56986.1"/>
    <property type="molecule type" value="Genomic_DNA"/>
</dbReference>
<accession>A0A9D5DTT2</accession>
<keyword evidence="2" id="KW-1185">Reference proteome</keyword>
<gene>
    <name evidence="1" type="ORF">AN965_11030</name>
</gene>
<proteinExistence type="predicted"/>